<dbReference type="InterPro" id="IPR000262">
    <property type="entry name" value="FMN-dep_DH"/>
</dbReference>
<comment type="caution">
    <text evidence="6">The sequence shown here is derived from an EMBL/GenBank/DDBJ whole genome shotgun (WGS) entry which is preliminary data.</text>
</comment>
<protein>
    <submittedName>
        <fullName evidence="6">FMN-dependent dehydrogenase</fullName>
    </submittedName>
</protein>
<evidence type="ECO:0000259" key="5">
    <source>
        <dbReference type="PROSITE" id="PS51349"/>
    </source>
</evidence>
<evidence type="ECO:0000313" key="6">
    <source>
        <dbReference type="EMBL" id="RRJ24494.1"/>
    </source>
</evidence>
<proteinExistence type="predicted"/>
<keyword evidence="3" id="KW-0288">FMN</keyword>
<keyword evidence="4" id="KW-0560">Oxidoreductase</keyword>
<dbReference type="SUPFAM" id="SSF51395">
    <property type="entry name" value="FMN-linked oxidoreductases"/>
    <property type="match status" value="1"/>
</dbReference>
<dbReference type="OrthoDB" id="9770452at2"/>
<feature type="domain" description="FMN hydroxy acid dehydrogenase" evidence="5">
    <location>
        <begin position="1"/>
        <end position="312"/>
    </location>
</feature>
<evidence type="ECO:0000256" key="2">
    <source>
        <dbReference type="ARBA" id="ARBA00022630"/>
    </source>
</evidence>
<comment type="cofactor">
    <cofactor evidence="1">
        <name>FMN</name>
        <dbReference type="ChEBI" id="CHEBI:58210"/>
    </cofactor>
</comment>
<sequence length="312" mass="33930">MSENVKWPGPAGLIPVTSGKAEDANVHNRNYLNNILVEMRIIDAMLPDKHKKIFGTEFDSPIMMPAFSHLNKVGKDGKKPMLEYAKAAKALNILNWVGMEPDDEFKEIADIGAKTVRIIKPFANHDIIFEQIEFAKKCGAVAVGVDIDHVPGTDGKYDIVDGIAMGPVTQSDLEEYAKFAKIPFVAKGVLSVQDAVKAKLAGCSAIVVSHHHGRIPFGIPPVMILPDIKTEVSGMEIFVDCSIDTGYDAYKALALGADAVSVGRGILSPLLKEGEKGVVVKINKMNEELSELMMYTGVKDTNSFDSSVLYIR</sequence>
<dbReference type="Proteomes" id="UP000272490">
    <property type="component" value="Unassembled WGS sequence"/>
</dbReference>
<accession>A0A3P3QTC4</accession>
<name>A0A3P3QTC4_9FIRM</name>
<dbReference type="Gene3D" id="3.20.20.70">
    <property type="entry name" value="Aldolase class I"/>
    <property type="match status" value="1"/>
</dbReference>
<dbReference type="InterPro" id="IPR037396">
    <property type="entry name" value="FMN_HAD"/>
</dbReference>
<dbReference type="GO" id="GO:0016491">
    <property type="term" value="F:oxidoreductase activity"/>
    <property type="evidence" value="ECO:0007669"/>
    <property type="project" value="UniProtKB-KW"/>
</dbReference>
<keyword evidence="7" id="KW-1185">Reference proteome</keyword>
<dbReference type="PROSITE" id="PS51349">
    <property type="entry name" value="FMN_HYDROXY_ACID_DH_2"/>
    <property type="match status" value="1"/>
</dbReference>
<evidence type="ECO:0000313" key="7">
    <source>
        <dbReference type="Proteomes" id="UP000272490"/>
    </source>
</evidence>
<dbReference type="PANTHER" id="PTHR10578">
    <property type="entry name" value="S -2-HYDROXY-ACID OXIDASE-RELATED"/>
    <property type="match status" value="1"/>
</dbReference>
<evidence type="ECO:0000256" key="3">
    <source>
        <dbReference type="ARBA" id="ARBA00022643"/>
    </source>
</evidence>
<dbReference type="EMBL" id="RRCO01000006">
    <property type="protein sequence ID" value="RRJ24494.1"/>
    <property type="molecule type" value="Genomic_DNA"/>
</dbReference>
<dbReference type="RefSeq" id="WP_128674836.1">
    <property type="nucleotide sequence ID" value="NZ_RRCO01000006.1"/>
</dbReference>
<dbReference type="AlphaFoldDB" id="A0A3P3QTC4"/>
<dbReference type="PANTHER" id="PTHR10578:SF107">
    <property type="entry name" value="2-HYDROXYACID OXIDASE 1"/>
    <property type="match status" value="1"/>
</dbReference>
<dbReference type="InterPro" id="IPR013785">
    <property type="entry name" value="Aldolase_TIM"/>
</dbReference>
<reference evidence="6 7" key="1">
    <citation type="submission" date="2018-11" db="EMBL/GenBank/DDBJ databases">
        <title>Genome sequencing of Lachnoanaerobaculum sp. KCOM 2030 (= ChDC B114).</title>
        <authorList>
            <person name="Kook J.-K."/>
            <person name="Park S.-N."/>
            <person name="Lim Y.K."/>
        </authorList>
    </citation>
    <scope>NUCLEOTIDE SEQUENCE [LARGE SCALE GENOMIC DNA]</scope>
    <source>
        <strain evidence="6 7">KCOM 2030</strain>
    </source>
</reference>
<evidence type="ECO:0000256" key="1">
    <source>
        <dbReference type="ARBA" id="ARBA00001917"/>
    </source>
</evidence>
<gene>
    <name evidence="6" type="ORF">EHV10_11945</name>
</gene>
<evidence type="ECO:0000256" key="4">
    <source>
        <dbReference type="ARBA" id="ARBA00023002"/>
    </source>
</evidence>
<dbReference type="Pfam" id="PF01070">
    <property type="entry name" value="FMN_dh"/>
    <property type="match status" value="2"/>
</dbReference>
<keyword evidence="2" id="KW-0285">Flavoprotein</keyword>
<organism evidence="6 7">
    <name type="scientific">Lachnoanaerobaculum gingivalis</name>
    <dbReference type="NCBI Taxonomy" id="2490855"/>
    <lineage>
        <taxon>Bacteria</taxon>
        <taxon>Bacillati</taxon>
        <taxon>Bacillota</taxon>
        <taxon>Clostridia</taxon>
        <taxon>Lachnospirales</taxon>
        <taxon>Lachnospiraceae</taxon>
        <taxon>Lachnoanaerobaculum</taxon>
    </lineage>
</organism>